<organism evidence="7 8">
    <name type="scientific">Pseudomonas batumici</name>
    <dbReference type="NCBI Taxonomy" id="226910"/>
    <lineage>
        <taxon>Bacteria</taxon>
        <taxon>Pseudomonadati</taxon>
        <taxon>Pseudomonadota</taxon>
        <taxon>Gammaproteobacteria</taxon>
        <taxon>Pseudomonadales</taxon>
        <taxon>Pseudomonadaceae</taxon>
        <taxon>Pseudomonas</taxon>
    </lineage>
</organism>
<evidence type="ECO:0000313" key="8">
    <source>
        <dbReference type="Proteomes" id="UP000031535"/>
    </source>
</evidence>
<sequence length="186" mass="20366">MVVSPGPGNTVLATAGGRYGVAGSVPFWAGFEMANLVLCLVYGMGLGRALHGLPEIQIVLKWAGICYLLYLAWGFFRSSAVSACSDEQDIVRLRTRDGFLSVMLNPKIHSMILVMFSQFLDSGQSLTVQVLQFTVAFVFVCVACHFPWVYGGQLILQRFQSVRALHIQGRVFGICMVLVAAYTAFT</sequence>
<keyword evidence="2" id="KW-1003">Cell membrane</keyword>
<dbReference type="AlphaFoldDB" id="A0A0C2EUG0"/>
<accession>A0A0C2EUG0</accession>
<feature type="transmembrane region" description="Helical" evidence="6">
    <location>
        <begin position="130"/>
        <end position="150"/>
    </location>
</feature>
<dbReference type="PANTHER" id="PTHR30086:SF20">
    <property type="entry name" value="ARGININE EXPORTER PROTEIN ARGO-RELATED"/>
    <property type="match status" value="1"/>
</dbReference>
<gene>
    <name evidence="7" type="ORF">UCMB321_3969</name>
</gene>
<feature type="transmembrane region" description="Helical" evidence="6">
    <location>
        <begin position="27"/>
        <end position="46"/>
    </location>
</feature>
<protein>
    <submittedName>
        <fullName evidence="7">Transporter, LysE family</fullName>
    </submittedName>
</protein>
<feature type="transmembrane region" description="Helical" evidence="6">
    <location>
        <begin position="58"/>
        <end position="76"/>
    </location>
</feature>
<evidence type="ECO:0000256" key="4">
    <source>
        <dbReference type="ARBA" id="ARBA00022989"/>
    </source>
</evidence>
<dbReference type="InterPro" id="IPR001123">
    <property type="entry name" value="LeuE-type"/>
</dbReference>
<evidence type="ECO:0000256" key="3">
    <source>
        <dbReference type="ARBA" id="ARBA00022692"/>
    </source>
</evidence>
<dbReference type="STRING" id="226910.UCMB321_3969"/>
<keyword evidence="8" id="KW-1185">Reference proteome</keyword>
<proteinExistence type="predicted"/>
<keyword evidence="5 6" id="KW-0472">Membrane</keyword>
<comment type="subcellular location">
    <subcellularLocation>
        <location evidence="1">Cell membrane</location>
        <topology evidence="1">Multi-pass membrane protein</topology>
    </subcellularLocation>
</comment>
<reference evidence="7 8" key="1">
    <citation type="submission" date="2015-01" db="EMBL/GenBank/DDBJ databases">
        <title>Complete genome of Pseudomonas batumici UCM B-321 producer of the batumin antibiotic with strong antistaphilococcal and potential anticancer activity.</title>
        <authorList>
            <person name="Klochko V.V."/>
            <person name="Zelena L.B."/>
            <person name="Elena K.A."/>
            <person name="Reva O.N."/>
        </authorList>
    </citation>
    <scope>NUCLEOTIDE SEQUENCE [LARGE SCALE GENOMIC DNA]</scope>
    <source>
        <strain evidence="7 8">UCM B-321</strain>
    </source>
</reference>
<dbReference type="PATRIC" id="fig|226910.6.peg.3960"/>
<evidence type="ECO:0000256" key="6">
    <source>
        <dbReference type="SAM" id="Phobius"/>
    </source>
</evidence>
<evidence type="ECO:0000256" key="1">
    <source>
        <dbReference type="ARBA" id="ARBA00004651"/>
    </source>
</evidence>
<dbReference type="GO" id="GO:0005886">
    <property type="term" value="C:plasma membrane"/>
    <property type="evidence" value="ECO:0007669"/>
    <property type="project" value="UniProtKB-SubCell"/>
</dbReference>
<dbReference type="GO" id="GO:0015171">
    <property type="term" value="F:amino acid transmembrane transporter activity"/>
    <property type="evidence" value="ECO:0007669"/>
    <property type="project" value="TreeGrafter"/>
</dbReference>
<evidence type="ECO:0000256" key="5">
    <source>
        <dbReference type="ARBA" id="ARBA00023136"/>
    </source>
</evidence>
<dbReference type="Proteomes" id="UP000031535">
    <property type="component" value="Unassembled WGS sequence"/>
</dbReference>
<dbReference type="PANTHER" id="PTHR30086">
    <property type="entry name" value="ARGININE EXPORTER PROTEIN ARGO"/>
    <property type="match status" value="1"/>
</dbReference>
<evidence type="ECO:0000313" key="7">
    <source>
        <dbReference type="EMBL" id="KIH82293.1"/>
    </source>
</evidence>
<comment type="caution">
    <text evidence="7">The sequence shown here is derived from an EMBL/GenBank/DDBJ whole genome shotgun (WGS) entry which is preliminary data.</text>
</comment>
<evidence type="ECO:0000256" key="2">
    <source>
        <dbReference type="ARBA" id="ARBA00022475"/>
    </source>
</evidence>
<feature type="transmembrane region" description="Helical" evidence="6">
    <location>
        <begin position="162"/>
        <end position="185"/>
    </location>
</feature>
<keyword evidence="3 6" id="KW-0812">Transmembrane</keyword>
<keyword evidence="4 6" id="KW-1133">Transmembrane helix</keyword>
<name>A0A0C2EUG0_9PSED</name>
<dbReference type="Pfam" id="PF01810">
    <property type="entry name" value="LysE"/>
    <property type="match status" value="1"/>
</dbReference>
<dbReference type="EMBL" id="JXDG01000054">
    <property type="protein sequence ID" value="KIH82293.1"/>
    <property type="molecule type" value="Genomic_DNA"/>
</dbReference>